<gene>
    <name evidence="3" type="ORF">EHYA_02006</name>
</gene>
<dbReference type="RefSeq" id="WP_126636522.1">
    <property type="nucleotide sequence ID" value="NZ_BIFH01000015.1"/>
</dbReference>
<evidence type="ECO:0000256" key="1">
    <source>
        <dbReference type="SAM" id="MobiDB-lite"/>
    </source>
</evidence>
<keyword evidence="2" id="KW-0472">Membrane</keyword>
<feature type="region of interest" description="Disordered" evidence="1">
    <location>
        <begin position="503"/>
        <end position="598"/>
    </location>
</feature>
<feature type="transmembrane region" description="Helical" evidence="2">
    <location>
        <begin position="47"/>
        <end position="65"/>
    </location>
</feature>
<feature type="compositionally biased region" description="Pro residues" evidence="1">
    <location>
        <begin position="503"/>
        <end position="513"/>
    </location>
</feature>
<evidence type="ECO:0000256" key="2">
    <source>
        <dbReference type="SAM" id="Phobius"/>
    </source>
</evidence>
<dbReference type="Pfam" id="PF13367">
    <property type="entry name" value="PrsW-protease"/>
    <property type="match status" value="1"/>
</dbReference>
<keyword evidence="3" id="KW-0378">Hydrolase</keyword>
<feature type="compositionally biased region" description="Pro residues" evidence="1">
    <location>
        <begin position="522"/>
        <end position="534"/>
    </location>
</feature>
<feature type="transmembrane region" description="Helical" evidence="2">
    <location>
        <begin position="106"/>
        <end position="124"/>
    </location>
</feature>
<dbReference type="InterPro" id="IPR026898">
    <property type="entry name" value="PrsW"/>
</dbReference>
<dbReference type="EMBL" id="BIFH01000015">
    <property type="protein sequence ID" value="GCD94345.1"/>
    <property type="molecule type" value="Genomic_DNA"/>
</dbReference>
<sequence>MDASQGPDTPAGPVPADPASYEFALYEPGPAEKSWPRRLVANQTARITALVLALLGCAITIAVMLGDTIGAQGLLVGALLALVPTPLVVSAIVWLGRVRPLPWKSLLFAFAWGSCAGALVALLANSWSFDKLMDLKGQEDAELLGLTIVAPVVEECVKGLAVVLLFVTVRREFRGVLDGLIPAAISAAGFAFTENILYFGREFAASEDNGDGLGTTWGIFIARGIMSPFAHPLFTSMIGLGFGLAVLARSRSARILLPLAGYVCAVGLHASWNGSATQGLAFLGVYFLVMMPILGALIWYTVVVRRDQLRAVEDELPGYVAAGWFRPHEPLLLSSMADRSRALRTARTTLGPEGVARLRAYQADATLLAELRRRAGRSRRGPAPEYPGQERELLDRVWAAKPAVARVIDHTMPSPRWRYVKPPPGMPPWGPPGAMPYGGPGGWGAAGWGAPGTMPYGTQPGAAPYGAPIGAAPYGPPPGMAPYGAPTGVAPYGPPPGVNPFGPPPPGWVPPARHPAAHPAWGPVPPSGPPPWGPPRHAADGAPADLPAQASAPWGSPTARVNGGAPAPGEPLGPPAWYARPGDSPKPPVDPTPPAGAV</sequence>
<dbReference type="OrthoDB" id="9785431at2"/>
<evidence type="ECO:0000313" key="4">
    <source>
        <dbReference type="Proteomes" id="UP000286931"/>
    </source>
</evidence>
<comment type="caution">
    <text evidence="3">The sequence shown here is derived from an EMBL/GenBank/DDBJ whole genome shotgun (WGS) entry which is preliminary data.</text>
</comment>
<protein>
    <submittedName>
        <fullName evidence="3">Protease PrsW</fullName>
    </submittedName>
</protein>
<feature type="transmembrane region" description="Helical" evidence="2">
    <location>
        <begin position="71"/>
        <end position="94"/>
    </location>
</feature>
<feature type="compositionally biased region" description="Pro residues" evidence="1">
    <location>
        <begin position="584"/>
        <end position="598"/>
    </location>
</feature>
<keyword evidence="2" id="KW-1133">Transmembrane helix</keyword>
<feature type="transmembrane region" description="Helical" evidence="2">
    <location>
        <begin position="255"/>
        <end position="272"/>
    </location>
</feature>
<keyword evidence="4" id="KW-1185">Reference proteome</keyword>
<feature type="transmembrane region" description="Helical" evidence="2">
    <location>
        <begin position="220"/>
        <end position="248"/>
    </location>
</feature>
<reference evidence="3 4" key="1">
    <citation type="submission" date="2018-12" db="EMBL/GenBank/DDBJ databases">
        <title>Draft genome sequence of Embleya hyalina NBRC 13850T.</title>
        <authorList>
            <person name="Komaki H."/>
            <person name="Hosoyama A."/>
            <person name="Kimura A."/>
            <person name="Ichikawa N."/>
            <person name="Tamura T."/>
        </authorList>
    </citation>
    <scope>NUCLEOTIDE SEQUENCE [LARGE SCALE GENOMIC DNA]</scope>
    <source>
        <strain evidence="3 4">NBRC 13850</strain>
    </source>
</reference>
<feature type="transmembrane region" description="Helical" evidence="2">
    <location>
        <begin position="278"/>
        <end position="300"/>
    </location>
</feature>
<accession>A0A401YIB4</accession>
<evidence type="ECO:0000313" key="3">
    <source>
        <dbReference type="EMBL" id="GCD94345.1"/>
    </source>
</evidence>
<keyword evidence="2" id="KW-0812">Transmembrane</keyword>
<dbReference type="AlphaFoldDB" id="A0A401YIB4"/>
<feature type="transmembrane region" description="Helical" evidence="2">
    <location>
        <begin position="144"/>
        <end position="167"/>
    </location>
</feature>
<dbReference type="PANTHER" id="PTHR36844">
    <property type="entry name" value="PROTEASE PRSW"/>
    <property type="match status" value="1"/>
</dbReference>
<name>A0A401YIB4_9ACTN</name>
<proteinExistence type="predicted"/>
<feature type="transmembrane region" description="Helical" evidence="2">
    <location>
        <begin position="179"/>
        <end position="200"/>
    </location>
</feature>
<dbReference type="PANTHER" id="PTHR36844:SF1">
    <property type="entry name" value="PROTEASE PRSW"/>
    <property type="match status" value="1"/>
</dbReference>
<dbReference type="Proteomes" id="UP000286931">
    <property type="component" value="Unassembled WGS sequence"/>
</dbReference>
<organism evidence="3 4">
    <name type="scientific">Embleya hyalina</name>
    <dbReference type="NCBI Taxonomy" id="516124"/>
    <lineage>
        <taxon>Bacteria</taxon>
        <taxon>Bacillati</taxon>
        <taxon>Actinomycetota</taxon>
        <taxon>Actinomycetes</taxon>
        <taxon>Kitasatosporales</taxon>
        <taxon>Streptomycetaceae</taxon>
        <taxon>Embleya</taxon>
    </lineage>
</organism>
<keyword evidence="3" id="KW-0645">Protease</keyword>
<dbReference type="GO" id="GO:0008233">
    <property type="term" value="F:peptidase activity"/>
    <property type="evidence" value="ECO:0007669"/>
    <property type="project" value="UniProtKB-KW"/>
</dbReference>
<dbReference type="GO" id="GO:0006508">
    <property type="term" value="P:proteolysis"/>
    <property type="evidence" value="ECO:0007669"/>
    <property type="project" value="UniProtKB-KW"/>
</dbReference>